<feature type="region of interest" description="Disordered" evidence="1">
    <location>
        <begin position="258"/>
        <end position="293"/>
    </location>
</feature>
<feature type="transmembrane region" description="Helical" evidence="2">
    <location>
        <begin position="165"/>
        <end position="185"/>
    </location>
</feature>
<evidence type="ECO:0000313" key="4">
    <source>
        <dbReference type="Proteomes" id="UP001165121"/>
    </source>
</evidence>
<dbReference type="AlphaFoldDB" id="A0A9W6Y6X5"/>
<name>A0A9W6Y6X5_9STRA</name>
<feature type="transmembrane region" description="Helical" evidence="2">
    <location>
        <begin position="79"/>
        <end position="103"/>
    </location>
</feature>
<dbReference type="EMBL" id="BSXT01003547">
    <property type="protein sequence ID" value="GMF54601.1"/>
    <property type="molecule type" value="Genomic_DNA"/>
</dbReference>
<sequence length="293" mass="33140">MISERMPLLLLSKKQLIICAVIVASVSTGVELLYAWCIGFPVPFTVHIMAVPYVSLMFFAFAIVWYPHVQQNWGLLWKIADATLICVCHGLVIIGYPLFYFFFLEMDGIESTAFSLVLPIMKSLYRVIIYYCCRSASGERITIVVVFNADLVNALFVNFCMQYQPSVITTITLMVANGLQVLLVVRDIDSIRKKNADTTEEISQLRGNEQCTAKLPREQISTFSMLPRAADIFQRYSFNTPNDSMGRAQLYVAKQTSDLGRHRQNSKTVAPVDDDKTGSIKQHDRNPLRTRTA</sequence>
<accession>A0A9W6Y6X5</accession>
<gene>
    <name evidence="3" type="ORF">Pfra01_002282300</name>
</gene>
<keyword evidence="2" id="KW-0472">Membrane</keyword>
<keyword evidence="2" id="KW-0812">Transmembrane</keyword>
<comment type="caution">
    <text evidence="3">The sequence shown here is derived from an EMBL/GenBank/DDBJ whole genome shotgun (WGS) entry which is preliminary data.</text>
</comment>
<feature type="compositionally biased region" description="Basic and acidic residues" evidence="1">
    <location>
        <begin position="273"/>
        <end position="287"/>
    </location>
</feature>
<dbReference type="OrthoDB" id="106185at2759"/>
<feature type="transmembrane region" description="Helical" evidence="2">
    <location>
        <begin position="48"/>
        <end position="67"/>
    </location>
</feature>
<organism evidence="3 4">
    <name type="scientific">Phytophthora fragariaefolia</name>
    <dbReference type="NCBI Taxonomy" id="1490495"/>
    <lineage>
        <taxon>Eukaryota</taxon>
        <taxon>Sar</taxon>
        <taxon>Stramenopiles</taxon>
        <taxon>Oomycota</taxon>
        <taxon>Peronosporomycetes</taxon>
        <taxon>Peronosporales</taxon>
        <taxon>Peronosporaceae</taxon>
        <taxon>Phytophthora</taxon>
    </lineage>
</organism>
<feature type="transmembrane region" description="Helical" evidence="2">
    <location>
        <begin position="16"/>
        <end position="36"/>
    </location>
</feature>
<evidence type="ECO:0000256" key="2">
    <source>
        <dbReference type="SAM" id="Phobius"/>
    </source>
</evidence>
<keyword evidence="4" id="KW-1185">Reference proteome</keyword>
<proteinExistence type="predicted"/>
<evidence type="ECO:0000256" key="1">
    <source>
        <dbReference type="SAM" id="MobiDB-lite"/>
    </source>
</evidence>
<protein>
    <submittedName>
        <fullName evidence="3">Unnamed protein product</fullName>
    </submittedName>
</protein>
<reference evidence="3" key="1">
    <citation type="submission" date="2023-04" db="EMBL/GenBank/DDBJ databases">
        <title>Phytophthora fragariaefolia NBRC 109709.</title>
        <authorList>
            <person name="Ichikawa N."/>
            <person name="Sato H."/>
            <person name="Tonouchi N."/>
        </authorList>
    </citation>
    <scope>NUCLEOTIDE SEQUENCE</scope>
    <source>
        <strain evidence="3">NBRC 109709</strain>
    </source>
</reference>
<keyword evidence="2" id="KW-1133">Transmembrane helix</keyword>
<evidence type="ECO:0000313" key="3">
    <source>
        <dbReference type="EMBL" id="GMF54601.1"/>
    </source>
</evidence>
<dbReference type="Proteomes" id="UP001165121">
    <property type="component" value="Unassembled WGS sequence"/>
</dbReference>